<accession>A0A645FG14</accession>
<dbReference type="AlphaFoldDB" id="A0A645FG14"/>
<organism evidence="1">
    <name type="scientific">bioreactor metagenome</name>
    <dbReference type="NCBI Taxonomy" id="1076179"/>
    <lineage>
        <taxon>unclassified sequences</taxon>
        <taxon>metagenomes</taxon>
        <taxon>ecological metagenomes</taxon>
    </lineage>
</organism>
<name>A0A645FG14_9ZZZZ</name>
<comment type="caution">
    <text evidence="1">The sequence shown here is derived from an EMBL/GenBank/DDBJ whole genome shotgun (WGS) entry which is preliminary data.</text>
</comment>
<reference evidence="1" key="1">
    <citation type="submission" date="2019-08" db="EMBL/GenBank/DDBJ databases">
        <authorList>
            <person name="Kucharzyk K."/>
            <person name="Murdoch R.W."/>
            <person name="Higgins S."/>
            <person name="Loffler F."/>
        </authorList>
    </citation>
    <scope>NUCLEOTIDE SEQUENCE</scope>
</reference>
<sequence length="120" mass="12945">MANHQHVEVFINGIDGIGQRRVSGGGQDIRMRAGGDDIWRMPAAGLFGVKGVDGTIANRRQRIFHETGLIERVAVQRDLDVHLVGHGQCAVNSGGRGTPVFMDFQANCARGDLLAQGVRI</sequence>
<proteinExistence type="predicted"/>
<evidence type="ECO:0000313" key="1">
    <source>
        <dbReference type="EMBL" id="MPN12890.1"/>
    </source>
</evidence>
<protein>
    <submittedName>
        <fullName evidence="1">Uncharacterized protein</fullName>
    </submittedName>
</protein>
<gene>
    <name evidence="1" type="ORF">SDC9_160210</name>
</gene>
<dbReference type="EMBL" id="VSSQ01059314">
    <property type="protein sequence ID" value="MPN12890.1"/>
    <property type="molecule type" value="Genomic_DNA"/>
</dbReference>